<comment type="caution">
    <text evidence="2">The sequence shown here is derived from an EMBL/GenBank/DDBJ whole genome shotgun (WGS) entry which is preliminary data.</text>
</comment>
<dbReference type="Proteomes" id="UP001501509">
    <property type="component" value="Unassembled WGS sequence"/>
</dbReference>
<evidence type="ECO:0000313" key="3">
    <source>
        <dbReference type="Proteomes" id="UP001501509"/>
    </source>
</evidence>
<protein>
    <submittedName>
        <fullName evidence="2">Maleylpyruvate isomerase family mycothiol-dependent enzyme</fullName>
    </submittedName>
</protein>
<evidence type="ECO:0000313" key="2">
    <source>
        <dbReference type="EMBL" id="GAA2593878.1"/>
    </source>
</evidence>
<evidence type="ECO:0000259" key="1">
    <source>
        <dbReference type="Pfam" id="PF11716"/>
    </source>
</evidence>
<keyword evidence="2" id="KW-0413">Isomerase</keyword>
<dbReference type="InterPro" id="IPR024344">
    <property type="entry name" value="MDMPI_metal-binding"/>
</dbReference>
<feature type="domain" description="Mycothiol-dependent maleylpyruvate isomerase metal-binding" evidence="1">
    <location>
        <begin position="11"/>
        <end position="97"/>
    </location>
</feature>
<dbReference type="Pfam" id="PF11716">
    <property type="entry name" value="MDMPI_N"/>
    <property type="match status" value="1"/>
</dbReference>
<keyword evidence="3" id="KW-1185">Reference proteome</keyword>
<organism evidence="2 3">
    <name type="scientific">Actinomadura fulvescens</name>
    <dbReference type="NCBI Taxonomy" id="46160"/>
    <lineage>
        <taxon>Bacteria</taxon>
        <taxon>Bacillati</taxon>
        <taxon>Actinomycetota</taxon>
        <taxon>Actinomycetes</taxon>
        <taxon>Streptosporangiales</taxon>
        <taxon>Thermomonosporaceae</taxon>
        <taxon>Actinomadura</taxon>
    </lineage>
</organism>
<accession>A0ABP6BYH7</accession>
<dbReference type="InterPro" id="IPR034660">
    <property type="entry name" value="DinB/YfiT-like"/>
</dbReference>
<dbReference type="RefSeq" id="WP_344541157.1">
    <property type="nucleotide sequence ID" value="NZ_BAAATD010000003.1"/>
</dbReference>
<dbReference type="GO" id="GO:0016853">
    <property type="term" value="F:isomerase activity"/>
    <property type="evidence" value="ECO:0007669"/>
    <property type="project" value="UniProtKB-KW"/>
</dbReference>
<proteinExistence type="predicted"/>
<dbReference type="InterPro" id="IPR017517">
    <property type="entry name" value="Maleyloyr_isom"/>
</dbReference>
<name>A0ABP6BYH7_9ACTN</name>
<dbReference type="NCBIfam" id="TIGR03083">
    <property type="entry name" value="maleylpyruvate isomerase family mycothiol-dependent enzyme"/>
    <property type="match status" value="1"/>
</dbReference>
<gene>
    <name evidence="2" type="ORF">GCM10010411_28800</name>
</gene>
<sequence>MNETDLRAEIAAERRELAAVLGDLPAAGWDAPSLCEGWRIREVVAHITMAYRYSGPRVIFELIRSGGGMNRMLDRCARRDAASVPAAGLHASLRDNATHPWKPPGGGYEGALTHDVVHGLDMTVALGVDRRVPEQRLRVVLDGLASARAIRYFGADLEGVELRADDLDWSFGSGSTVTGAAQDLALVLCGRRLPPGRLGGEQSTRFAAV</sequence>
<reference evidence="3" key="1">
    <citation type="journal article" date="2019" name="Int. J. Syst. Evol. Microbiol.">
        <title>The Global Catalogue of Microorganisms (GCM) 10K type strain sequencing project: providing services to taxonomists for standard genome sequencing and annotation.</title>
        <authorList>
            <consortium name="The Broad Institute Genomics Platform"/>
            <consortium name="The Broad Institute Genome Sequencing Center for Infectious Disease"/>
            <person name="Wu L."/>
            <person name="Ma J."/>
        </authorList>
    </citation>
    <scope>NUCLEOTIDE SEQUENCE [LARGE SCALE GENOMIC DNA]</scope>
    <source>
        <strain evidence="3">JCM 6833</strain>
    </source>
</reference>
<dbReference type="SUPFAM" id="SSF109854">
    <property type="entry name" value="DinB/YfiT-like putative metalloenzymes"/>
    <property type="match status" value="1"/>
</dbReference>
<dbReference type="EMBL" id="BAAATD010000003">
    <property type="protein sequence ID" value="GAA2593878.1"/>
    <property type="molecule type" value="Genomic_DNA"/>
</dbReference>
<dbReference type="Gene3D" id="1.20.120.450">
    <property type="entry name" value="dinb family like domain"/>
    <property type="match status" value="1"/>
</dbReference>